<dbReference type="Pfam" id="PF07707">
    <property type="entry name" value="BACK"/>
    <property type="match status" value="1"/>
</dbReference>
<feature type="region of interest" description="Disordered" evidence="1">
    <location>
        <begin position="1"/>
        <end position="41"/>
    </location>
</feature>
<dbReference type="EMBL" id="CH479190">
    <property type="protein sequence ID" value="EDW26002.1"/>
    <property type="molecule type" value="Genomic_DNA"/>
</dbReference>
<dbReference type="InterPro" id="IPR031750">
    <property type="entry name" value="DUF4734"/>
</dbReference>
<protein>
    <submittedName>
        <fullName evidence="3">GL14185</fullName>
    </submittedName>
</protein>
<sequence length="431" mass="50692">MEVTELKAQSEETQSHASFEETSQEEKYHEVEEETPFDQRDWHAIVHNQQDAEREIDEQMLGYETDLEYLTRVDERDKRRQQLRETLVEEMPWSDARFLTINVRSARPLECSSDEDWTRMLQGNLGATVRVKVGPATFWCIGALLNRHSGFFRPQSREEYSLPELTPIGFRAAYAWMRLQEPLNCSVQSEHSEPNQIVDLLFTAQHLDIRDLEMLCNRYLCSSHFTERRALQVYVRAKHYGNMGSICQLMLKRVGKYYLTMVGSQEYTEMPLEDICTLLEQDSIGVNTELEVFYGALRWMCIDPEERLSDLPRLMECVRFTRMPRPKLLEMWFCLFSARWGLPLEWFQVRGDPIILRAFAYCPGLWERVNKAACRLQMETPREWICDENCPYHVHNRTPPPQVDLSSKQFLSFAISLGAEDRDLLRSTEKT</sequence>
<dbReference type="SUPFAM" id="SSF54695">
    <property type="entry name" value="POZ domain"/>
    <property type="match status" value="1"/>
</dbReference>
<dbReference type="InterPro" id="IPR011333">
    <property type="entry name" value="SKP1/BTB/POZ_sf"/>
</dbReference>
<reference evidence="3 4" key="1">
    <citation type="journal article" date="2007" name="Nature">
        <title>Evolution of genes and genomes on the Drosophila phylogeny.</title>
        <authorList>
            <consortium name="Drosophila 12 Genomes Consortium"/>
            <person name="Clark A.G."/>
            <person name="Eisen M.B."/>
            <person name="Smith D.R."/>
            <person name="Bergman C.M."/>
            <person name="Oliver B."/>
            <person name="Markow T.A."/>
            <person name="Kaufman T.C."/>
            <person name="Kellis M."/>
            <person name="Gelbart W."/>
            <person name="Iyer V.N."/>
            <person name="Pollard D.A."/>
            <person name="Sackton T.B."/>
            <person name="Larracuente A.M."/>
            <person name="Singh N.D."/>
            <person name="Abad J.P."/>
            <person name="Abt D.N."/>
            <person name="Adryan B."/>
            <person name="Aguade M."/>
            <person name="Akashi H."/>
            <person name="Anderson W.W."/>
            <person name="Aquadro C.F."/>
            <person name="Ardell D.H."/>
            <person name="Arguello R."/>
            <person name="Artieri C.G."/>
            <person name="Barbash D.A."/>
            <person name="Barker D."/>
            <person name="Barsanti P."/>
            <person name="Batterham P."/>
            <person name="Batzoglou S."/>
            <person name="Begun D."/>
            <person name="Bhutkar A."/>
            <person name="Blanco E."/>
            <person name="Bosak S.A."/>
            <person name="Bradley R.K."/>
            <person name="Brand A.D."/>
            <person name="Brent M.R."/>
            <person name="Brooks A.N."/>
            <person name="Brown R.H."/>
            <person name="Butlin R.K."/>
            <person name="Caggese C."/>
            <person name="Calvi B.R."/>
            <person name="Bernardo de Carvalho A."/>
            <person name="Caspi A."/>
            <person name="Castrezana S."/>
            <person name="Celniker S.E."/>
            <person name="Chang J.L."/>
            <person name="Chapple C."/>
            <person name="Chatterji S."/>
            <person name="Chinwalla A."/>
            <person name="Civetta A."/>
            <person name="Clifton S.W."/>
            <person name="Comeron J.M."/>
            <person name="Costello J.C."/>
            <person name="Coyne J.A."/>
            <person name="Daub J."/>
            <person name="David R.G."/>
            <person name="Delcher A.L."/>
            <person name="Delehaunty K."/>
            <person name="Do C.B."/>
            <person name="Ebling H."/>
            <person name="Edwards K."/>
            <person name="Eickbush T."/>
            <person name="Evans J.D."/>
            <person name="Filipski A."/>
            <person name="Findeiss S."/>
            <person name="Freyhult E."/>
            <person name="Fulton L."/>
            <person name="Fulton R."/>
            <person name="Garcia A.C."/>
            <person name="Gardiner A."/>
            <person name="Garfield D.A."/>
            <person name="Garvin B.E."/>
            <person name="Gibson G."/>
            <person name="Gilbert D."/>
            <person name="Gnerre S."/>
            <person name="Godfrey J."/>
            <person name="Good R."/>
            <person name="Gotea V."/>
            <person name="Gravely B."/>
            <person name="Greenberg A.J."/>
            <person name="Griffiths-Jones S."/>
            <person name="Gross S."/>
            <person name="Guigo R."/>
            <person name="Gustafson E.A."/>
            <person name="Haerty W."/>
            <person name="Hahn M.W."/>
            <person name="Halligan D.L."/>
            <person name="Halpern A.L."/>
            <person name="Halter G.M."/>
            <person name="Han M.V."/>
            <person name="Heger A."/>
            <person name="Hillier L."/>
            <person name="Hinrichs A.S."/>
            <person name="Holmes I."/>
            <person name="Hoskins R.A."/>
            <person name="Hubisz M.J."/>
            <person name="Hultmark D."/>
            <person name="Huntley M.A."/>
            <person name="Jaffe D.B."/>
            <person name="Jagadeeshan S."/>
            <person name="Jeck W.R."/>
            <person name="Johnson J."/>
            <person name="Jones C.D."/>
            <person name="Jordan W.C."/>
            <person name="Karpen G.H."/>
            <person name="Kataoka E."/>
            <person name="Keightley P.D."/>
            <person name="Kheradpour P."/>
            <person name="Kirkness E.F."/>
            <person name="Koerich L.B."/>
            <person name="Kristiansen K."/>
            <person name="Kudrna D."/>
            <person name="Kulathinal R.J."/>
            <person name="Kumar S."/>
            <person name="Kwok R."/>
            <person name="Lander E."/>
            <person name="Langley C.H."/>
            <person name="Lapoint R."/>
            <person name="Lazzaro B.P."/>
            <person name="Lee S.J."/>
            <person name="Levesque L."/>
            <person name="Li R."/>
            <person name="Lin C.F."/>
            <person name="Lin M.F."/>
            <person name="Lindblad-Toh K."/>
            <person name="Llopart A."/>
            <person name="Long M."/>
            <person name="Low L."/>
            <person name="Lozovsky E."/>
            <person name="Lu J."/>
            <person name="Luo M."/>
            <person name="Machado C.A."/>
            <person name="Makalowski W."/>
            <person name="Marzo M."/>
            <person name="Matsuda M."/>
            <person name="Matzkin L."/>
            <person name="McAllister B."/>
            <person name="McBride C.S."/>
            <person name="McKernan B."/>
            <person name="McKernan K."/>
            <person name="Mendez-Lago M."/>
            <person name="Minx P."/>
            <person name="Mollenhauer M.U."/>
            <person name="Montooth K."/>
            <person name="Mount S.M."/>
            <person name="Mu X."/>
            <person name="Myers E."/>
            <person name="Negre B."/>
            <person name="Newfeld S."/>
            <person name="Nielsen R."/>
            <person name="Noor M.A."/>
            <person name="O'Grady P."/>
            <person name="Pachter L."/>
            <person name="Papaceit M."/>
            <person name="Parisi M.J."/>
            <person name="Parisi M."/>
            <person name="Parts L."/>
            <person name="Pedersen J.S."/>
            <person name="Pesole G."/>
            <person name="Phillippy A.M."/>
            <person name="Ponting C.P."/>
            <person name="Pop M."/>
            <person name="Porcelli D."/>
            <person name="Powell J.R."/>
            <person name="Prohaska S."/>
            <person name="Pruitt K."/>
            <person name="Puig M."/>
            <person name="Quesneville H."/>
            <person name="Ram K.R."/>
            <person name="Rand D."/>
            <person name="Rasmussen M.D."/>
            <person name="Reed L.K."/>
            <person name="Reenan R."/>
            <person name="Reily A."/>
            <person name="Remington K.A."/>
            <person name="Rieger T.T."/>
            <person name="Ritchie M.G."/>
            <person name="Robin C."/>
            <person name="Rogers Y.H."/>
            <person name="Rohde C."/>
            <person name="Rozas J."/>
            <person name="Rubenfield M.J."/>
            <person name="Ruiz A."/>
            <person name="Russo S."/>
            <person name="Salzberg S.L."/>
            <person name="Sanchez-Gracia A."/>
            <person name="Saranga D.J."/>
            <person name="Sato H."/>
            <person name="Schaeffer S.W."/>
            <person name="Schatz M.C."/>
            <person name="Schlenke T."/>
            <person name="Schwartz R."/>
            <person name="Segarra C."/>
            <person name="Singh R.S."/>
            <person name="Sirot L."/>
            <person name="Sirota M."/>
            <person name="Sisneros N.B."/>
            <person name="Smith C.D."/>
            <person name="Smith T.F."/>
            <person name="Spieth J."/>
            <person name="Stage D.E."/>
            <person name="Stark A."/>
            <person name="Stephan W."/>
            <person name="Strausberg R.L."/>
            <person name="Strempel S."/>
            <person name="Sturgill D."/>
            <person name="Sutton G."/>
            <person name="Sutton G.G."/>
            <person name="Tao W."/>
            <person name="Teichmann S."/>
            <person name="Tobari Y.N."/>
            <person name="Tomimura Y."/>
            <person name="Tsolas J.M."/>
            <person name="Valente V.L."/>
            <person name="Venter E."/>
            <person name="Venter J.C."/>
            <person name="Vicario S."/>
            <person name="Vieira F.G."/>
            <person name="Vilella A.J."/>
            <person name="Villasante A."/>
            <person name="Walenz B."/>
            <person name="Wang J."/>
            <person name="Wasserman M."/>
            <person name="Watts T."/>
            <person name="Wilson D."/>
            <person name="Wilson R.K."/>
            <person name="Wing R.A."/>
            <person name="Wolfner M.F."/>
            <person name="Wong A."/>
            <person name="Wong G.K."/>
            <person name="Wu C.I."/>
            <person name="Wu G."/>
            <person name="Yamamoto D."/>
            <person name="Yang H.P."/>
            <person name="Yang S.P."/>
            <person name="Yorke J.A."/>
            <person name="Yoshida K."/>
            <person name="Zdobnov E."/>
            <person name="Zhang P."/>
            <person name="Zhang Y."/>
            <person name="Zimin A.V."/>
            <person name="Baldwin J."/>
            <person name="Abdouelleil A."/>
            <person name="Abdulkadir J."/>
            <person name="Abebe A."/>
            <person name="Abera B."/>
            <person name="Abreu J."/>
            <person name="Acer S.C."/>
            <person name="Aftuck L."/>
            <person name="Alexander A."/>
            <person name="An P."/>
            <person name="Anderson E."/>
            <person name="Anderson S."/>
            <person name="Arachi H."/>
            <person name="Azer M."/>
            <person name="Bachantsang P."/>
            <person name="Barry A."/>
            <person name="Bayul T."/>
            <person name="Berlin A."/>
            <person name="Bessette D."/>
            <person name="Bloom T."/>
            <person name="Blye J."/>
            <person name="Boguslavskiy L."/>
            <person name="Bonnet C."/>
            <person name="Boukhgalter B."/>
            <person name="Bourzgui I."/>
            <person name="Brown A."/>
            <person name="Cahill P."/>
            <person name="Channer S."/>
            <person name="Cheshatsang Y."/>
            <person name="Chuda L."/>
            <person name="Citroen M."/>
            <person name="Collymore A."/>
            <person name="Cooke P."/>
            <person name="Costello M."/>
            <person name="D'Aco K."/>
            <person name="Daza R."/>
            <person name="De Haan G."/>
            <person name="DeGray S."/>
            <person name="DeMaso C."/>
            <person name="Dhargay N."/>
            <person name="Dooley K."/>
            <person name="Dooley E."/>
            <person name="Doricent M."/>
            <person name="Dorje P."/>
            <person name="Dorjee K."/>
            <person name="Dupes A."/>
            <person name="Elong R."/>
            <person name="Falk J."/>
            <person name="Farina A."/>
            <person name="Faro S."/>
            <person name="Ferguson D."/>
            <person name="Fisher S."/>
            <person name="Foley C.D."/>
            <person name="Franke A."/>
            <person name="Friedrich D."/>
            <person name="Gadbois L."/>
            <person name="Gearin G."/>
            <person name="Gearin C.R."/>
            <person name="Giannoukos G."/>
            <person name="Goode T."/>
            <person name="Graham J."/>
            <person name="Grandbois E."/>
            <person name="Grewal S."/>
            <person name="Gyaltsen K."/>
            <person name="Hafez N."/>
            <person name="Hagos B."/>
            <person name="Hall J."/>
            <person name="Henson C."/>
            <person name="Hollinger A."/>
            <person name="Honan T."/>
            <person name="Huard M.D."/>
            <person name="Hughes L."/>
            <person name="Hurhula B."/>
            <person name="Husby M.E."/>
            <person name="Kamat A."/>
            <person name="Kanga B."/>
            <person name="Kashin S."/>
            <person name="Khazanovich D."/>
            <person name="Kisner P."/>
            <person name="Lance K."/>
            <person name="Lara M."/>
            <person name="Lee W."/>
            <person name="Lennon N."/>
            <person name="Letendre F."/>
            <person name="LeVine R."/>
            <person name="Lipovsky A."/>
            <person name="Liu X."/>
            <person name="Liu J."/>
            <person name="Liu S."/>
            <person name="Lokyitsang T."/>
            <person name="Lokyitsang Y."/>
            <person name="Lubonja R."/>
            <person name="Lui A."/>
            <person name="MacDonald P."/>
            <person name="Magnisalis V."/>
            <person name="Maru K."/>
            <person name="Matthews C."/>
            <person name="McCusker W."/>
            <person name="McDonough S."/>
            <person name="Mehta T."/>
            <person name="Meldrim J."/>
            <person name="Meneus L."/>
            <person name="Mihai O."/>
            <person name="Mihalev A."/>
            <person name="Mihova T."/>
            <person name="Mittelman R."/>
            <person name="Mlenga V."/>
            <person name="Montmayeur A."/>
            <person name="Mulrain L."/>
            <person name="Navidi A."/>
            <person name="Naylor J."/>
            <person name="Negash T."/>
            <person name="Nguyen T."/>
            <person name="Nguyen N."/>
            <person name="Nicol R."/>
            <person name="Norbu C."/>
            <person name="Norbu N."/>
            <person name="Novod N."/>
            <person name="O'Neill B."/>
            <person name="Osman S."/>
            <person name="Markiewicz E."/>
            <person name="Oyono O.L."/>
            <person name="Patti C."/>
            <person name="Phunkhang P."/>
            <person name="Pierre F."/>
            <person name="Priest M."/>
            <person name="Raghuraman S."/>
            <person name="Rege F."/>
            <person name="Reyes R."/>
            <person name="Rise C."/>
            <person name="Rogov P."/>
            <person name="Ross K."/>
            <person name="Ryan E."/>
            <person name="Settipalli S."/>
            <person name="Shea T."/>
            <person name="Sherpa N."/>
            <person name="Shi L."/>
            <person name="Shih D."/>
            <person name="Sparrow T."/>
            <person name="Spaulding J."/>
            <person name="Stalker J."/>
            <person name="Stange-Thomann N."/>
            <person name="Stavropoulos S."/>
            <person name="Stone C."/>
            <person name="Strader C."/>
            <person name="Tesfaye S."/>
            <person name="Thomson T."/>
            <person name="Thoulutsang Y."/>
            <person name="Thoulutsang D."/>
            <person name="Topham K."/>
            <person name="Topping I."/>
            <person name="Tsamla T."/>
            <person name="Vassiliev H."/>
            <person name="Vo A."/>
            <person name="Wangchuk T."/>
            <person name="Wangdi T."/>
            <person name="Weiand M."/>
            <person name="Wilkinson J."/>
            <person name="Wilson A."/>
            <person name="Yadav S."/>
            <person name="Young G."/>
            <person name="Yu Q."/>
            <person name="Zembek L."/>
            <person name="Zhong D."/>
            <person name="Zimmer A."/>
            <person name="Zwirko Z."/>
            <person name="Jaffe D.B."/>
            <person name="Alvarez P."/>
            <person name="Brockman W."/>
            <person name="Butler J."/>
            <person name="Chin C."/>
            <person name="Gnerre S."/>
            <person name="Grabherr M."/>
            <person name="Kleber M."/>
            <person name="Mauceli E."/>
            <person name="MacCallum I."/>
        </authorList>
    </citation>
    <scope>NUCLEOTIDE SEQUENCE [LARGE SCALE GENOMIC DNA]</scope>
    <source>
        <strain evidence="4">MSH-3 / Tucson 14011-0111.49</strain>
    </source>
</reference>
<evidence type="ECO:0000313" key="4">
    <source>
        <dbReference type="Proteomes" id="UP000008744"/>
    </source>
</evidence>
<evidence type="ECO:0000256" key="1">
    <source>
        <dbReference type="SAM" id="MobiDB-lite"/>
    </source>
</evidence>
<evidence type="ECO:0000313" key="3">
    <source>
        <dbReference type="EMBL" id="EDW26002.1"/>
    </source>
</evidence>
<proteinExistence type="predicted"/>
<feature type="domain" description="BACK" evidence="2">
    <location>
        <begin position="197"/>
        <end position="333"/>
    </location>
</feature>
<dbReference type="Gene3D" id="1.25.40.420">
    <property type="match status" value="1"/>
</dbReference>
<keyword evidence="4" id="KW-1185">Reference proteome</keyword>
<dbReference type="PhylomeDB" id="B4GTY2"/>
<dbReference type="SMART" id="SM00875">
    <property type="entry name" value="BACK"/>
    <property type="match status" value="1"/>
</dbReference>
<dbReference type="STRING" id="7234.B4GTY2"/>
<feature type="compositionally biased region" description="Basic and acidic residues" evidence="1">
    <location>
        <begin position="1"/>
        <end position="14"/>
    </location>
</feature>
<dbReference type="OrthoDB" id="6350321at2759"/>
<dbReference type="AlphaFoldDB" id="B4GTY2"/>
<gene>
    <name evidence="3" type="primary">Dper\GL14185</name>
    <name evidence="3" type="ORF">Dper_GL14185</name>
</gene>
<dbReference type="PANTHER" id="PTHR22667">
    <property type="entry name" value="AT01380P-RELATED"/>
    <property type="match status" value="1"/>
</dbReference>
<dbReference type="InterPro" id="IPR011705">
    <property type="entry name" value="BACK"/>
</dbReference>
<dbReference type="Proteomes" id="UP000008744">
    <property type="component" value="Unassembled WGS sequence"/>
</dbReference>
<dbReference type="Pfam" id="PF15881">
    <property type="entry name" value="DUF4734"/>
    <property type="match status" value="1"/>
</dbReference>
<accession>B4GTY2</accession>
<dbReference type="SMR" id="B4GTY2"/>
<dbReference type="HOGENOM" id="CLU_636586_0_0_1"/>
<organism evidence="4">
    <name type="scientific">Drosophila persimilis</name>
    <name type="common">Fruit fly</name>
    <dbReference type="NCBI Taxonomy" id="7234"/>
    <lineage>
        <taxon>Eukaryota</taxon>
        <taxon>Metazoa</taxon>
        <taxon>Ecdysozoa</taxon>
        <taxon>Arthropoda</taxon>
        <taxon>Hexapoda</taxon>
        <taxon>Insecta</taxon>
        <taxon>Pterygota</taxon>
        <taxon>Neoptera</taxon>
        <taxon>Endopterygota</taxon>
        <taxon>Diptera</taxon>
        <taxon>Brachycera</taxon>
        <taxon>Muscomorpha</taxon>
        <taxon>Ephydroidea</taxon>
        <taxon>Drosophilidae</taxon>
        <taxon>Drosophila</taxon>
        <taxon>Sophophora</taxon>
    </lineage>
</organism>
<dbReference type="PANTHER" id="PTHR22667:SF0">
    <property type="entry name" value="AT01380P-RELATED"/>
    <property type="match status" value="1"/>
</dbReference>
<name>B4GTY2_DROPE</name>
<dbReference type="Gene3D" id="3.30.710.10">
    <property type="entry name" value="Potassium Channel Kv1.1, Chain A"/>
    <property type="match status" value="1"/>
</dbReference>
<evidence type="ECO:0000259" key="2">
    <source>
        <dbReference type="SMART" id="SM00875"/>
    </source>
</evidence>